<feature type="compositionally biased region" description="Basic residues" evidence="1">
    <location>
        <begin position="868"/>
        <end position="877"/>
    </location>
</feature>
<feature type="compositionally biased region" description="Low complexity" evidence="1">
    <location>
        <begin position="647"/>
        <end position="660"/>
    </location>
</feature>
<feature type="region of interest" description="Disordered" evidence="1">
    <location>
        <begin position="122"/>
        <end position="146"/>
    </location>
</feature>
<name>A0A0P1KUV9_9SACH</name>
<dbReference type="Proteomes" id="UP000236544">
    <property type="component" value="Unassembled WGS sequence"/>
</dbReference>
<feature type="compositionally biased region" description="Polar residues" evidence="1">
    <location>
        <begin position="836"/>
        <end position="860"/>
    </location>
</feature>
<feature type="compositionally biased region" description="Pro residues" evidence="1">
    <location>
        <begin position="411"/>
        <end position="420"/>
    </location>
</feature>
<feature type="compositionally biased region" description="Polar residues" evidence="1">
    <location>
        <begin position="305"/>
        <end position="316"/>
    </location>
</feature>
<proteinExistence type="predicted"/>
<feature type="compositionally biased region" description="Polar residues" evidence="1">
    <location>
        <begin position="694"/>
        <end position="716"/>
    </location>
</feature>
<dbReference type="EMBL" id="LN890568">
    <property type="protein sequence ID" value="CUS23645.1"/>
    <property type="molecule type" value="Genomic_DNA"/>
</dbReference>
<feature type="compositionally biased region" description="Polar residues" evidence="1">
    <location>
        <begin position="571"/>
        <end position="586"/>
    </location>
</feature>
<dbReference type="OrthoDB" id="4070102at2759"/>
<feature type="compositionally biased region" description="Polar residues" evidence="1">
    <location>
        <begin position="431"/>
        <end position="483"/>
    </location>
</feature>
<feature type="region of interest" description="Disordered" evidence="1">
    <location>
        <begin position="225"/>
        <end position="799"/>
    </location>
</feature>
<dbReference type="AlphaFoldDB" id="A0A0P1KUV9"/>
<feature type="compositionally biased region" description="Polar residues" evidence="1">
    <location>
        <begin position="388"/>
        <end position="409"/>
    </location>
</feature>
<feature type="compositionally biased region" description="Low complexity" evidence="1">
    <location>
        <begin position="761"/>
        <end position="782"/>
    </location>
</feature>
<feature type="compositionally biased region" description="Basic residues" evidence="1">
    <location>
        <begin position="124"/>
        <end position="139"/>
    </location>
</feature>
<feature type="compositionally biased region" description="Polar residues" evidence="1">
    <location>
        <begin position="733"/>
        <end position="760"/>
    </location>
</feature>
<feature type="compositionally biased region" description="Polar residues" evidence="1">
    <location>
        <begin position="272"/>
        <end position="291"/>
    </location>
</feature>
<reference evidence="3" key="1">
    <citation type="submission" date="2015-10" db="EMBL/GenBank/DDBJ databases">
        <authorList>
            <person name="Devillers H."/>
        </authorList>
    </citation>
    <scope>NUCLEOTIDE SEQUENCE [LARGE SCALE GENOMIC DNA]</scope>
</reference>
<protein>
    <submittedName>
        <fullName evidence="2">LAQU0S11e01046g1_1</fullName>
    </submittedName>
</protein>
<feature type="region of interest" description="Disordered" evidence="1">
    <location>
        <begin position="821"/>
        <end position="877"/>
    </location>
</feature>
<feature type="compositionally biased region" description="Polar residues" evidence="1">
    <location>
        <begin position="593"/>
        <end position="613"/>
    </location>
</feature>
<evidence type="ECO:0000313" key="2">
    <source>
        <dbReference type="EMBL" id="CUS23645.1"/>
    </source>
</evidence>
<organism evidence="2 3">
    <name type="scientific">Lachancea quebecensis</name>
    <dbReference type="NCBI Taxonomy" id="1654605"/>
    <lineage>
        <taxon>Eukaryota</taxon>
        <taxon>Fungi</taxon>
        <taxon>Dikarya</taxon>
        <taxon>Ascomycota</taxon>
        <taxon>Saccharomycotina</taxon>
        <taxon>Saccharomycetes</taxon>
        <taxon>Saccharomycetales</taxon>
        <taxon>Saccharomycetaceae</taxon>
        <taxon>Lachancea</taxon>
    </lineage>
</organism>
<accession>A0A0P1KUV9</accession>
<feature type="region of interest" description="Disordered" evidence="1">
    <location>
        <begin position="26"/>
        <end position="55"/>
    </location>
</feature>
<feature type="compositionally biased region" description="Polar residues" evidence="1">
    <location>
        <begin position="784"/>
        <end position="795"/>
    </location>
</feature>
<feature type="compositionally biased region" description="Polar residues" evidence="1">
    <location>
        <begin position="334"/>
        <end position="347"/>
    </location>
</feature>
<evidence type="ECO:0000313" key="3">
    <source>
        <dbReference type="Proteomes" id="UP000236544"/>
    </source>
</evidence>
<sequence length="877" mass="92137">MSSAVSRRANKRSISSTIVNFFKKENSPDFRESSPIDGPDSSTAGFKEGSTPEPPVPELILYEADYNTRPPLLPILPVQRLKILRHKQYLRRLNDNRLLETFTAPASNEMSGDFDSSHLVTLRPLKRRANGRPTSKKPPPKSILGKRWCGDLQYDVAEYDVAKKPKVSKTSISTDPASALESPRLSSAVLKKGAFDQNSSSSDGLTNTESRLLNGNALTDLASTKSAKTIKKGSALEGQDDKPKKLLALPSSGFDFLKSNAESNKNEESERTTGVQSLGTKLLPGSNNAENSPAPAKVPSLLVKGTSSEGSSQNAPNAEKPEASKPSFSFGKTDVTNKPSFSFGKTNDTPREDKPPFSFGKTNDTPKEDKPLFNFEKSANADRVESPAASQPKTKAQKPSFSFSQSVETPSVPPAAPEPAKPAFSFGKPIESQSEITTETNDSQTSFNNKPKTNAGFTFGSTVSNAANSDSTQSGNAPQQGAEKQTEGAKSAPSFSFGSAGKPAAEAQAQSSSFKFKAAEPSNSGTEKNAAPSFSFGKPPTEAKTSAPVFSFGASKPSNESNINIDKAKSPSLTPSESASIGSKRSFTFGVTPDQSSNQTANGPPTTQPNSKTPAVPGKPFTFGAASDKKDSTPPAFSFNAANQPDGQSATSAASSMGSGFKFDTSGFKVNEPSDAKPSFTFGTNSAAPKPTFNLGSSTHSFNAPQPQQPNSGLTFNNQPLQQPQPNGMGFPSASTTSNNSPAFGNTTNQQLAFNFGTGNATASSTPPPFGSASAPAFAPNPQSRPFSPSHTVNLNFGGVGSQPPSTIFGGTANQNPAQVFGAQSNGSHPFPGMSQAPSQIFGGSSTASMPPQQNSQTPMLNLPPGRKLARMRARRT</sequence>
<gene>
    <name evidence="2" type="ORF">LAQU0_S11e01046g</name>
</gene>
<evidence type="ECO:0000256" key="1">
    <source>
        <dbReference type="SAM" id="MobiDB-lite"/>
    </source>
</evidence>
<feature type="compositionally biased region" description="Low complexity" evidence="1">
    <location>
        <begin position="717"/>
        <end position="727"/>
    </location>
</feature>
<keyword evidence="3" id="KW-1185">Reference proteome</keyword>